<dbReference type="Proteomes" id="UP000295507">
    <property type="component" value="Unassembled WGS sequence"/>
</dbReference>
<sequence length="67" mass="7181">MTQPSISSTVTMFAADVHPWTMTALPRSPSGGYLINVPYSKLSAPGPNQSFQPSQNLGSLNESVKEE</sequence>
<feature type="compositionally biased region" description="Polar residues" evidence="1">
    <location>
        <begin position="46"/>
        <end position="67"/>
    </location>
</feature>
<comment type="caution">
    <text evidence="2">The sequence shown here is derived from an EMBL/GenBank/DDBJ whole genome shotgun (WGS) entry which is preliminary data.</text>
</comment>
<evidence type="ECO:0000313" key="4">
    <source>
        <dbReference type="Proteomes" id="UP000295507"/>
    </source>
</evidence>
<proteinExistence type="predicted"/>
<evidence type="ECO:0000313" key="3">
    <source>
        <dbReference type="EMBL" id="TCU41102.1"/>
    </source>
</evidence>
<reference evidence="4 5" key="1">
    <citation type="submission" date="2019-03" db="EMBL/GenBank/DDBJ databases">
        <title>Genomic Encyclopedia of Type Strains, Phase IV (KMG-V): Genome sequencing to study the core and pangenomes of soil and plant-associated prokaryotes.</title>
        <authorList>
            <person name="Whitman W."/>
        </authorList>
    </citation>
    <scope>NUCLEOTIDE SEQUENCE [LARGE SCALE GENOMIC DNA]</scope>
    <source>
        <strain evidence="2 5">Gr42</strain>
        <strain evidence="3 4">IE4868</strain>
    </source>
</reference>
<evidence type="ECO:0000313" key="5">
    <source>
        <dbReference type="Proteomes" id="UP000295547"/>
    </source>
</evidence>
<dbReference type="EMBL" id="SMBJ01000001">
    <property type="protein sequence ID" value="TCU30880.1"/>
    <property type="molecule type" value="Genomic_DNA"/>
</dbReference>
<protein>
    <submittedName>
        <fullName evidence="2">Uncharacterized protein</fullName>
    </submittedName>
</protein>
<organism evidence="2 5">
    <name type="scientific">Rhizobium azibense</name>
    <dbReference type="NCBI Taxonomy" id="1136135"/>
    <lineage>
        <taxon>Bacteria</taxon>
        <taxon>Pseudomonadati</taxon>
        <taxon>Pseudomonadota</taxon>
        <taxon>Alphaproteobacteria</taxon>
        <taxon>Hyphomicrobiales</taxon>
        <taxon>Rhizobiaceae</taxon>
        <taxon>Rhizobium/Agrobacterium group</taxon>
        <taxon>Rhizobium</taxon>
    </lineage>
</organism>
<evidence type="ECO:0000256" key="1">
    <source>
        <dbReference type="SAM" id="MobiDB-lite"/>
    </source>
</evidence>
<dbReference type="AlphaFoldDB" id="A0A4R3R6T7"/>
<name>A0A4R3R6T7_9HYPH</name>
<keyword evidence="5" id="KW-1185">Reference proteome</keyword>
<feature type="region of interest" description="Disordered" evidence="1">
    <location>
        <begin position="44"/>
        <end position="67"/>
    </location>
</feature>
<dbReference type="Proteomes" id="UP000295547">
    <property type="component" value="Unassembled WGS sequence"/>
</dbReference>
<evidence type="ECO:0000313" key="2">
    <source>
        <dbReference type="EMBL" id="TCU30880.1"/>
    </source>
</evidence>
<accession>A0A4R3R6T7</accession>
<dbReference type="EMBL" id="SMBK01000001">
    <property type="protein sequence ID" value="TCU41102.1"/>
    <property type="molecule type" value="Genomic_DNA"/>
</dbReference>
<gene>
    <name evidence="3" type="ORF">EV129_101389</name>
    <name evidence="2" type="ORF">EV130_101455</name>
</gene>